<dbReference type="InterPro" id="IPR054722">
    <property type="entry name" value="PolX-like_BBD"/>
</dbReference>
<name>A0AAQ3U3E0_PASNO</name>
<dbReference type="AlphaFoldDB" id="A0AAQ3U3E0"/>
<keyword evidence="3" id="KW-1185">Reference proteome</keyword>
<evidence type="ECO:0000313" key="2">
    <source>
        <dbReference type="EMBL" id="WVZ84646.1"/>
    </source>
</evidence>
<gene>
    <name evidence="2" type="ORF">U9M48_031653</name>
</gene>
<proteinExistence type="predicted"/>
<evidence type="ECO:0000259" key="1">
    <source>
        <dbReference type="Pfam" id="PF22936"/>
    </source>
</evidence>
<reference evidence="2 3" key="1">
    <citation type="submission" date="2024-02" db="EMBL/GenBank/DDBJ databases">
        <title>High-quality chromosome-scale genome assembly of Pensacola bahiagrass (Paspalum notatum Flugge var. saurae).</title>
        <authorList>
            <person name="Vega J.M."/>
            <person name="Podio M."/>
            <person name="Orjuela J."/>
            <person name="Siena L.A."/>
            <person name="Pessino S.C."/>
            <person name="Combes M.C."/>
            <person name="Mariac C."/>
            <person name="Albertini E."/>
            <person name="Pupilli F."/>
            <person name="Ortiz J.P.A."/>
            <person name="Leblanc O."/>
        </authorList>
    </citation>
    <scope>NUCLEOTIDE SEQUENCE [LARGE SCALE GENOMIC DNA]</scope>
    <source>
        <strain evidence="2">R1</strain>
        <tissue evidence="2">Leaf</tissue>
    </source>
</reference>
<accession>A0AAQ3U3E0</accession>
<sequence length="121" mass="13325">MGASNHLTGQRFFLAHLDESVGRMVHFGDGSVVEIHGLGAVVMKGHQGEHKVLTSVYFIPKLKSNIRECEIVLGNGKLCVYDRDHALLVKAPRTNNRLYAVKLDMVALVCLLSKADGVVWL</sequence>
<protein>
    <recommendedName>
        <fullName evidence="1">Retrovirus-related Pol polyprotein from transposon TNT 1-94-like beta-barrel domain-containing protein</fullName>
    </recommendedName>
</protein>
<evidence type="ECO:0000313" key="3">
    <source>
        <dbReference type="Proteomes" id="UP001341281"/>
    </source>
</evidence>
<feature type="domain" description="Retrovirus-related Pol polyprotein from transposon TNT 1-94-like beta-barrel" evidence="1">
    <location>
        <begin position="2"/>
        <end position="66"/>
    </location>
</feature>
<dbReference type="Proteomes" id="UP001341281">
    <property type="component" value="Chromosome 07"/>
</dbReference>
<organism evidence="2 3">
    <name type="scientific">Paspalum notatum var. saurae</name>
    <dbReference type="NCBI Taxonomy" id="547442"/>
    <lineage>
        <taxon>Eukaryota</taxon>
        <taxon>Viridiplantae</taxon>
        <taxon>Streptophyta</taxon>
        <taxon>Embryophyta</taxon>
        <taxon>Tracheophyta</taxon>
        <taxon>Spermatophyta</taxon>
        <taxon>Magnoliopsida</taxon>
        <taxon>Liliopsida</taxon>
        <taxon>Poales</taxon>
        <taxon>Poaceae</taxon>
        <taxon>PACMAD clade</taxon>
        <taxon>Panicoideae</taxon>
        <taxon>Andropogonodae</taxon>
        <taxon>Paspaleae</taxon>
        <taxon>Paspalinae</taxon>
        <taxon>Paspalum</taxon>
    </lineage>
</organism>
<dbReference type="EMBL" id="CP144751">
    <property type="protein sequence ID" value="WVZ84646.1"/>
    <property type="molecule type" value="Genomic_DNA"/>
</dbReference>
<dbReference type="Pfam" id="PF22936">
    <property type="entry name" value="Pol_BBD"/>
    <property type="match status" value="1"/>
</dbReference>